<dbReference type="InterPro" id="IPR029058">
    <property type="entry name" value="AB_hydrolase_fold"/>
</dbReference>
<feature type="domain" description="PKD" evidence="2">
    <location>
        <begin position="682"/>
        <end position="741"/>
    </location>
</feature>
<feature type="domain" description="PKD" evidence="2">
    <location>
        <begin position="303"/>
        <end position="360"/>
    </location>
</feature>
<dbReference type="RefSeq" id="WP_369330138.1">
    <property type="nucleotide sequence ID" value="NZ_JAULBC010000004.1"/>
</dbReference>
<dbReference type="NCBIfam" id="TIGR04183">
    <property type="entry name" value="Por_Secre_tail"/>
    <property type="match status" value="1"/>
</dbReference>
<evidence type="ECO:0000313" key="3">
    <source>
        <dbReference type="EMBL" id="MEX6688729.1"/>
    </source>
</evidence>
<dbReference type="SUPFAM" id="SSF49299">
    <property type="entry name" value="PKD domain"/>
    <property type="match status" value="6"/>
</dbReference>
<dbReference type="InterPro" id="IPR026444">
    <property type="entry name" value="Secre_tail"/>
</dbReference>
<dbReference type="SUPFAM" id="SSF53474">
    <property type="entry name" value="alpha/beta-Hydrolases"/>
    <property type="match status" value="1"/>
</dbReference>
<protein>
    <submittedName>
        <fullName evidence="3">PKD domain-containing protein</fullName>
    </submittedName>
</protein>
<name>A0ABV3ZJX0_9BACT</name>
<keyword evidence="1" id="KW-0732">Signal</keyword>
<dbReference type="PANTHER" id="PTHR46182">
    <property type="entry name" value="FI19480P1"/>
    <property type="match status" value="1"/>
</dbReference>
<dbReference type="InterPro" id="IPR022409">
    <property type="entry name" value="PKD/Chitinase_dom"/>
</dbReference>
<dbReference type="PANTHER" id="PTHR46182:SF2">
    <property type="entry name" value="FI19480P1"/>
    <property type="match status" value="1"/>
</dbReference>
<dbReference type="EMBL" id="JAULBC010000004">
    <property type="protein sequence ID" value="MEX6688729.1"/>
    <property type="molecule type" value="Genomic_DNA"/>
</dbReference>
<organism evidence="3 4">
    <name type="scientific">Danxiaibacter flavus</name>
    <dbReference type="NCBI Taxonomy" id="3049108"/>
    <lineage>
        <taxon>Bacteria</taxon>
        <taxon>Pseudomonadati</taxon>
        <taxon>Bacteroidota</taxon>
        <taxon>Chitinophagia</taxon>
        <taxon>Chitinophagales</taxon>
        <taxon>Chitinophagaceae</taxon>
        <taxon>Danxiaibacter</taxon>
    </lineage>
</organism>
<feature type="signal peptide" evidence="1">
    <location>
        <begin position="1"/>
        <end position="26"/>
    </location>
</feature>
<accession>A0ABV3ZJX0</accession>
<evidence type="ECO:0000259" key="2">
    <source>
        <dbReference type="PROSITE" id="PS50093"/>
    </source>
</evidence>
<dbReference type="CDD" id="cd00146">
    <property type="entry name" value="PKD"/>
    <property type="match status" value="1"/>
</dbReference>
<dbReference type="Gene3D" id="3.40.50.1820">
    <property type="entry name" value="alpha/beta hydrolase"/>
    <property type="match status" value="1"/>
</dbReference>
<dbReference type="PROSITE" id="PS50093">
    <property type="entry name" value="PKD"/>
    <property type="match status" value="2"/>
</dbReference>
<dbReference type="Gene3D" id="2.60.40.10">
    <property type="entry name" value="Immunoglobulins"/>
    <property type="match status" value="6"/>
</dbReference>
<evidence type="ECO:0000313" key="4">
    <source>
        <dbReference type="Proteomes" id="UP001560573"/>
    </source>
</evidence>
<dbReference type="Pfam" id="PF18962">
    <property type="entry name" value="Por_Secre_tail"/>
    <property type="match status" value="1"/>
</dbReference>
<comment type="caution">
    <text evidence="3">The sequence shown here is derived from an EMBL/GenBank/DDBJ whole genome shotgun (WGS) entry which is preliminary data.</text>
</comment>
<dbReference type="SMART" id="SM00089">
    <property type="entry name" value="PKD"/>
    <property type="match status" value="6"/>
</dbReference>
<gene>
    <name evidence="3" type="ORF">QTN47_14575</name>
</gene>
<dbReference type="Pfam" id="PF22352">
    <property type="entry name" value="K319L-like_PKD"/>
    <property type="match status" value="6"/>
</dbReference>
<evidence type="ECO:0000256" key="1">
    <source>
        <dbReference type="SAM" id="SignalP"/>
    </source>
</evidence>
<keyword evidence="4" id="KW-1185">Reference proteome</keyword>
<dbReference type="InterPro" id="IPR029865">
    <property type="entry name" value="KIAA0319-like"/>
</dbReference>
<dbReference type="Proteomes" id="UP001560573">
    <property type="component" value="Unassembled WGS sequence"/>
</dbReference>
<feature type="chain" id="PRO_5045178924" evidence="1">
    <location>
        <begin position="27"/>
        <end position="938"/>
    </location>
</feature>
<dbReference type="InterPro" id="IPR000601">
    <property type="entry name" value="PKD_dom"/>
</dbReference>
<dbReference type="InterPro" id="IPR035986">
    <property type="entry name" value="PKD_dom_sf"/>
</dbReference>
<reference evidence="3 4" key="1">
    <citation type="submission" date="2023-07" db="EMBL/GenBank/DDBJ databases">
        <authorList>
            <person name="Lian W.-H."/>
        </authorList>
    </citation>
    <scope>NUCLEOTIDE SEQUENCE [LARGE SCALE GENOMIC DNA]</scope>
    <source>
        <strain evidence="3 4">SYSU DXS3180</strain>
    </source>
</reference>
<dbReference type="InterPro" id="IPR013783">
    <property type="entry name" value="Ig-like_fold"/>
</dbReference>
<sequence length="938" mass="102806">MKKLYVSKVHMPFFLILIAAFSIRTAAQTFTPVTARITKHIGGYWEYLPHGYDSSSPKKYPLLLYFHGIGEIGNGDFYDLKKLLKNDIPRLIAYKKFPDSFIVNKDTFQFVIICPQLSVSGRTWTEIDDFVDSVVSRYNIDQSRMYIMGLSYGGGTAMFYCTDSTMGSNRFAAFATASQNLVVRDVPLKNLMQTELPIWFAVNKGDHVVLPSTTTDWVDRIKKTAYQPQPLLDIFDTSGHDAWSHMFSPKFRPRGLNIYEWMLQYRRQIDSLHPSITAPDTVYLPVNSIVLNGSSSTGGRIMPIASYEWQYVNGPGHPSFQSQATPITSVQNLLPGLYTFRLTVKNSSGTMFSTNKRVVVVRNMLPVAVVSADSLITLPVDSVSLNGTSSHDSDGYIVSYAWQQVSGPKAYDNVKDVSGPVLHLQRLVEGSYSFALTVTDNRKETASDTFSFKVLPPVKPIPVITGDTAITLPVDSLTLSGTSSFNTVGNITSYNWQYISGPFSYTFGGGTNEQLKLHHLVEGSYTFTLTVGNSGGGFASDTFRFVVHPPKPPVKPVAIIKGDTLVTLPVDSIVLSGNASFDTVAAITSYKWQYVAGPQSFGISDSSKSSVNINRLVVGMYVISLTVMNSQGGSSTDTFSFLVRPDSLPAQKKPVAIIQGDTLVNLPADSVRLTGLSSYDLSGNIRKYLWKFISGPTELSIVDSLSPSITLHNLSTGIYTISLTVTNDLGKIAQDTFRFDVSRSYQTNPPVAVIFGSSTIVLPVNSLSLDGRYSYSSGDSITSYKWQYVSGPQGFSVSDTTLPDLTIQNLSEGAYVFKLIVYNSHGVSAADSINFLVLRKQGGGDPGMPSLQIVTKPGLTLAPVPANSYLGVYLNDSTTGKLSIRIVDMNGRIVVRKENETKATASWKTIMNVANLATGSYFVEVIVGKEFFRGRFIK</sequence>
<proteinExistence type="predicted"/>